<comment type="caution">
    <text evidence="1">The sequence shown here is derived from an EMBL/GenBank/DDBJ whole genome shotgun (WGS) entry which is preliminary data.</text>
</comment>
<protein>
    <submittedName>
        <fullName evidence="1">Uncharacterized protein</fullName>
    </submittedName>
</protein>
<reference evidence="1 2" key="1">
    <citation type="submission" date="2013-07" db="EMBL/GenBank/DDBJ databases">
        <authorList>
            <person name="Weinstock G."/>
            <person name="Sodergren E."/>
            <person name="Wylie T."/>
            <person name="Fulton L."/>
            <person name="Fulton R."/>
            <person name="Fronick C."/>
            <person name="O'Laughlin M."/>
            <person name="Godfrey J."/>
            <person name="Miner T."/>
            <person name="Herter B."/>
            <person name="Appelbaum E."/>
            <person name="Cordes M."/>
            <person name="Lek S."/>
            <person name="Wollam A."/>
            <person name="Pepin K.H."/>
            <person name="Palsikar V.B."/>
            <person name="Mitreva M."/>
            <person name="Wilson R.K."/>
        </authorList>
    </citation>
    <scope>NUCLEOTIDE SEQUENCE [LARGE SCALE GENOMIC DNA]</scope>
    <source>
        <strain evidence="1 2">ATCC 14940</strain>
    </source>
</reference>
<accession>A0ABC9TNW1</accession>
<dbReference type="EMBL" id="AWSU01000400">
    <property type="protein sequence ID" value="ERI73279.1"/>
    <property type="molecule type" value="Genomic_DNA"/>
</dbReference>
<dbReference type="AlphaFoldDB" id="A0ABC9TNW1"/>
<dbReference type="Proteomes" id="UP000016491">
    <property type="component" value="Unassembled WGS sequence"/>
</dbReference>
<evidence type="ECO:0000313" key="2">
    <source>
        <dbReference type="Proteomes" id="UP000016491"/>
    </source>
</evidence>
<name>A0ABC9TNW1_CLOSY</name>
<proteinExistence type="predicted"/>
<organism evidence="1 2">
    <name type="scientific">[Clostridium] symbiosum ATCC 14940</name>
    <dbReference type="NCBI Taxonomy" id="411472"/>
    <lineage>
        <taxon>Bacteria</taxon>
        <taxon>Bacillati</taxon>
        <taxon>Bacillota</taxon>
        <taxon>Clostridia</taxon>
        <taxon>Lachnospirales</taxon>
        <taxon>Lachnospiraceae</taxon>
        <taxon>Otoolea</taxon>
    </lineage>
</organism>
<evidence type="ECO:0000313" key="1">
    <source>
        <dbReference type="EMBL" id="ERI73279.1"/>
    </source>
</evidence>
<sequence>MHNRVNSNLIHFNKCEIFSHLLTLSYRHVTIFLKEWQAHKKRIRKGR</sequence>
<gene>
    <name evidence="1" type="ORF">CLOSYM_05003</name>
</gene>